<evidence type="ECO:0000313" key="3">
    <source>
        <dbReference type="EMBL" id="KAF9141453.1"/>
    </source>
</evidence>
<organism evidence="3 4">
    <name type="scientific">Linnemannia schmuckeri</name>
    <dbReference type="NCBI Taxonomy" id="64567"/>
    <lineage>
        <taxon>Eukaryota</taxon>
        <taxon>Fungi</taxon>
        <taxon>Fungi incertae sedis</taxon>
        <taxon>Mucoromycota</taxon>
        <taxon>Mortierellomycotina</taxon>
        <taxon>Mortierellomycetes</taxon>
        <taxon>Mortierellales</taxon>
        <taxon>Mortierellaceae</taxon>
        <taxon>Linnemannia</taxon>
    </lineage>
</organism>
<gene>
    <name evidence="3" type="ORF">BG015_001277</name>
</gene>
<keyword evidence="2" id="KW-0732">Signal</keyword>
<dbReference type="OrthoDB" id="2444041at2759"/>
<sequence length="320" mass="34439">MLTRAAAVVAMMLVPLLANSVMAAPVSDTCNINKDPIYKAALQSLMVGMDQALFTKEGKVSNEGFVYLTRNELAWGGGIGESLCYAGIMRKYIGDANRCPTYSAPEVPGSWPFCSYKNMVVKARFKPELLAFRSCPSSMQEPGCKYEATSSWSKTWYVKGNVKVSGTIMKAVNVESSVEGGVTTEVKVEEKNAHMMKPGTSASLFGVTIVLETSVGEISVASVVDPATGKCQPGQNSGGNVINKYVLNNKSITVWTSLVCKAATDEVIDKRQDQAQQPPADNNDTPSPAPTSPLTNNCFYYDPQTETFMDEPCLSDDTAA</sequence>
<evidence type="ECO:0000256" key="2">
    <source>
        <dbReference type="SAM" id="SignalP"/>
    </source>
</evidence>
<accession>A0A9P5RPZ9</accession>
<protein>
    <submittedName>
        <fullName evidence="3">Uncharacterized protein</fullName>
    </submittedName>
</protein>
<name>A0A9P5RPZ9_9FUNG</name>
<feature type="chain" id="PRO_5040207221" evidence="2">
    <location>
        <begin position="24"/>
        <end position="320"/>
    </location>
</feature>
<feature type="compositionally biased region" description="Polar residues" evidence="1">
    <location>
        <begin position="274"/>
        <end position="298"/>
    </location>
</feature>
<keyword evidence="4" id="KW-1185">Reference proteome</keyword>
<proteinExistence type="predicted"/>
<feature type="signal peptide" evidence="2">
    <location>
        <begin position="1"/>
        <end position="23"/>
    </location>
</feature>
<dbReference type="Proteomes" id="UP000748756">
    <property type="component" value="Unassembled WGS sequence"/>
</dbReference>
<evidence type="ECO:0000256" key="1">
    <source>
        <dbReference type="SAM" id="MobiDB-lite"/>
    </source>
</evidence>
<dbReference type="AlphaFoldDB" id="A0A9P5RPZ9"/>
<comment type="caution">
    <text evidence="3">The sequence shown here is derived from an EMBL/GenBank/DDBJ whole genome shotgun (WGS) entry which is preliminary data.</text>
</comment>
<feature type="region of interest" description="Disordered" evidence="1">
    <location>
        <begin position="270"/>
        <end position="298"/>
    </location>
</feature>
<reference evidence="3" key="1">
    <citation type="journal article" date="2020" name="Fungal Divers.">
        <title>Resolving the Mortierellaceae phylogeny through synthesis of multi-gene phylogenetics and phylogenomics.</title>
        <authorList>
            <person name="Vandepol N."/>
            <person name="Liber J."/>
            <person name="Desiro A."/>
            <person name="Na H."/>
            <person name="Kennedy M."/>
            <person name="Barry K."/>
            <person name="Grigoriev I.V."/>
            <person name="Miller A.N."/>
            <person name="O'Donnell K."/>
            <person name="Stajich J.E."/>
            <person name="Bonito G."/>
        </authorList>
    </citation>
    <scope>NUCLEOTIDE SEQUENCE</scope>
    <source>
        <strain evidence="3">NRRL 6426</strain>
    </source>
</reference>
<evidence type="ECO:0000313" key="4">
    <source>
        <dbReference type="Proteomes" id="UP000748756"/>
    </source>
</evidence>
<dbReference type="EMBL" id="JAAAUQ010001227">
    <property type="protein sequence ID" value="KAF9141453.1"/>
    <property type="molecule type" value="Genomic_DNA"/>
</dbReference>